<feature type="non-terminal residue" evidence="1">
    <location>
        <position position="41"/>
    </location>
</feature>
<dbReference type="EMBL" id="CAJVQC010043956">
    <property type="protein sequence ID" value="CAG8778604.1"/>
    <property type="molecule type" value="Genomic_DNA"/>
</dbReference>
<proteinExistence type="predicted"/>
<dbReference type="Proteomes" id="UP000789920">
    <property type="component" value="Unassembled WGS sequence"/>
</dbReference>
<evidence type="ECO:0000313" key="1">
    <source>
        <dbReference type="EMBL" id="CAG8778604.1"/>
    </source>
</evidence>
<comment type="caution">
    <text evidence="1">The sequence shown here is derived from an EMBL/GenBank/DDBJ whole genome shotgun (WGS) entry which is preliminary data.</text>
</comment>
<reference evidence="1" key="1">
    <citation type="submission" date="2021-06" db="EMBL/GenBank/DDBJ databases">
        <authorList>
            <person name="Kallberg Y."/>
            <person name="Tangrot J."/>
            <person name="Rosling A."/>
        </authorList>
    </citation>
    <scope>NUCLEOTIDE SEQUENCE</scope>
    <source>
        <strain evidence="1">MA461A</strain>
    </source>
</reference>
<protein>
    <submittedName>
        <fullName evidence="1">30074_t:CDS:1</fullName>
    </submittedName>
</protein>
<keyword evidence="2" id="KW-1185">Reference proteome</keyword>
<feature type="non-terminal residue" evidence="1">
    <location>
        <position position="1"/>
    </location>
</feature>
<sequence length="41" mass="4426">ANAIRFPNLSKMAQDYLAIPAISAPIGRVFAGETDLVIPKR</sequence>
<accession>A0ACA9R5U1</accession>
<organism evidence="1 2">
    <name type="scientific">Racocetra persica</name>
    <dbReference type="NCBI Taxonomy" id="160502"/>
    <lineage>
        <taxon>Eukaryota</taxon>
        <taxon>Fungi</taxon>
        <taxon>Fungi incertae sedis</taxon>
        <taxon>Mucoromycota</taxon>
        <taxon>Glomeromycotina</taxon>
        <taxon>Glomeromycetes</taxon>
        <taxon>Diversisporales</taxon>
        <taxon>Gigasporaceae</taxon>
        <taxon>Racocetra</taxon>
    </lineage>
</organism>
<gene>
    <name evidence="1" type="ORF">RPERSI_LOCUS17249</name>
</gene>
<name>A0ACA9R5U1_9GLOM</name>
<evidence type="ECO:0000313" key="2">
    <source>
        <dbReference type="Proteomes" id="UP000789920"/>
    </source>
</evidence>